<evidence type="ECO:0000313" key="1">
    <source>
        <dbReference type="EMBL" id="CAB4608717.1"/>
    </source>
</evidence>
<name>A0A6J6H4X7_9ZZZZ</name>
<dbReference type="InterPro" id="IPR011330">
    <property type="entry name" value="Glyco_hydro/deAcase_b/a-brl"/>
</dbReference>
<dbReference type="AlphaFoldDB" id="A0A6J6H4X7"/>
<organism evidence="1">
    <name type="scientific">freshwater metagenome</name>
    <dbReference type="NCBI Taxonomy" id="449393"/>
    <lineage>
        <taxon>unclassified sequences</taxon>
        <taxon>metagenomes</taxon>
        <taxon>ecological metagenomes</taxon>
    </lineage>
</organism>
<gene>
    <name evidence="1" type="ORF">UFOPK1852_00554</name>
</gene>
<dbReference type="GO" id="GO:0005975">
    <property type="term" value="P:carbohydrate metabolic process"/>
    <property type="evidence" value="ECO:0007669"/>
    <property type="project" value="InterPro"/>
</dbReference>
<dbReference type="Gene3D" id="3.20.20.370">
    <property type="entry name" value="Glycoside hydrolase/deacetylase"/>
    <property type="match status" value="1"/>
</dbReference>
<dbReference type="EMBL" id="CAEZUS010000068">
    <property type="protein sequence ID" value="CAB4608717.1"/>
    <property type="molecule type" value="Genomic_DNA"/>
</dbReference>
<sequence length="108" mass="12271">MNCQNFIEKTYGVDARPYYRAPYGALNQKVMQAAEDIGYTRPVSWSHSLVDMPTQKPKRLLHHAKEGFVDRNIVLSHANNLVVSKNIDALLKVISDRNLSLVTLNDVF</sequence>
<accession>A0A6J6H4X7</accession>
<reference evidence="1" key="1">
    <citation type="submission" date="2020-05" db="EMBL/GenBank/DDBJ databases">
        <authorList>
            <person name="Chiriac C."/>
            <person name="Salcher M."/>
            <person name="Ghai R."/>
            <person name="Kavagutti S V."/>
        </authorList>
    </citation>
    <scope>NUCLEOTIDE SEQUENCE</scope>
</reference>
<protein>
    <submittedName>
        <fullName evidence="1">Unannotated protein</fullName>
    </submittedName>
</protein>
<dbReference type="SUPFAM" id="SSF88713">
    <property type="entry name" value="Glycoside hydrolase/deacetylase"/>
    <property type="match status" value="1"/>
</dbReference>
<proteinExistence type="predicted"/>